<organism evidence="2 3">
    <name type="scientific">Streptomyces glaucescens</name>
    <dbReference type="NCBI Taxonomy" id="1907"/>
    <lineage>
        <taxon>Bacteria</taxon>
        <taxon>Bacillati</taxon>
        <taxon>Actinomycetota</taxon>
        <taxon>Actinomycetes</taxon>
        <taxon>Kitasatosporales</taxon>
        <taxon>Streptomycetaceae</taxon>
        <taxon>Streptomyces</taxon>
    </lineage>
</organism>
<name>A0A089X411_STRGA</name>
<feature type="transmembrane region" description="Helical" evidence="1">
    <location>
        <begin position="44"/>
        <end position="67"/>
    </location>
</feature>
<keyword evidence="1" id="KW-0812">Transmembrane</keyword>
<dbReference type="EMBL" id="CP009438">
    <property type="protein sequence ID" value="AIR98597.1"/>
    <property type="molecule type" value="Genomic_DNA"/>
</dbReference>
<accession>A0A089X411</accession>
<keyword evidence="1" id="KW-1133">Transmembrane helix</keyword>
<protein>
    <submittedName>
        <fullName evidence="2">Putative membrane protein</fullName>
    </submittedName>
</protein>
<gene>
    <name evidence="2" type="ORF">SGLAU_13025</name>
</gene>
<keyword evidence="3" id="KW-1185">Reference proteome</keyword>
<keyword evidence="1" id="KW-0472">Membrane</keyword>
<sequence length="158" mass="15663">MVYMSLLLLLVCVLAVFGFLGYGGQTFAGGLRRRSAPEVVRGGAALAAAVAAGAYGWGLVGVAGVLVEARDGGTGSAPVHACRTPGGQADGQVTGVRVDWLPLGVVCETGDGGSHGSGAVPACVTPLVLAFGPAAAGGAVCSAYAGQVRVRRRQRNAR</sequence>
<dbReference type="HOGENOM" id="CLU_102961_0_0_11"/>
<reference evidence="3" key="1">
    <citation type="journal article" date="2015" name="J. Biotechnol.">
        <title>Complete genome sequence of the actinobacterium Streptomyces glaucescens GLA.O (DSM 40922) consisting of a linear chromosome and one linear plasmid.</title>
        <authorList>
            <person name="Ortseifen V."/>
            <person name="Winkler A."/>
            <person name="Albersmeier A."/>
            <person name="Wendler S."/>
            <person name="Puhler A."/>
            <person name="Kalinowski J."/>
            <person name="Ruckert C."/>
        </authorList>
    </citation>
    <scope>NUCLEOTIDE SEQUENCE [LARGE SCALE GENOMIC DNA]</scope>
    <source>
        <strain evidence="3">DSM 40922 / GLA O</strain>
    </source>
</reference>
<evidence type="ECO:0000256" key="1">
    <source>
        <dbReference type="SAM" id="Phobius"/>
    </source>
</evidence>
<evidence type="ECO:0000313" key="3">
    <source>
        <dbReference type="Proteomes" id="UP000029482"/>
    </source>
</evidence>
<dbReference type="KEGG" id="sgu:SGLAU_13025"/>
<proteinExistence type="predicted"/>
<dbReference type="AlphaFoldDB" id="A0A089X411"/>
<dbReference type="RefSeq" id="WP_052413734.1">
    <property type="nucleotide sequence ID" value="NZ_CP009438.1"/>
</dbReference>
<evidence type="ECO:0000313" key="2">
    <source>
        <dbReference type="EMBL" id="AIR98597.1"/>
    </source>
</evidence>
<dbReference type="Proteomes" id="UP000029482">
    <property type="component" value="Chromosome"/>
</dbReference>
<dbReference type="OrthoDB" id="3483677at2"/>